<dbReference type="GO" id="GO:0051301">
    <property type="term" value="P:cell division"/>
    <property type="evidence" value="ECO:0007669"/>
    <property type="project" value="UniProtKB-KW"/>
</dbReference>
<evidence type="ECO:0000256" key="1">
    <source>
        <dbReference type="ARBA" id="ARBA00022490"/>
    </source>
</evidence>
<dbReference type="RefSeq" id="WP_211951143.1">
    <property type="nucleotide sequence ID" value="NZ_CAJPUY010000045.1"/>
</dbReference>
<keyword evidence="5" id="KW-0131">Cell cycle</keyword>
<dbReference type="GO" id="GO:0007059">
    <property type="term" value="P:chromosome segregation"/>
    <property type="evidence" value="ECO:0007669"/>
    <property type="project" value="UniProtKB-KW"/>
</dbReference>
<dbReference type="Gene3D" id="1.10.10.2260">
    <property type="entry name" value="MukE-like family, C-terminal domain"/>
    <property type="match status" value="1"/>
</dbReference>
<name>A0A916NGB5_9BURK</name>
<dbReference type="AlphaFoldDB" id="A0A916NGB5"/>
<evidence type="ECO:0000256" key="5">
    <source>
        <dbReference type="ARBA" id="ARBA00023306"/>
    </source>
</evidence>
<sequence>MATELIDVLSDERYPQADLELRQGRHIGTDADALLYDFIKVNQEPLNAYYKRYGATLQCGAEGYYYLLPQLGADKAPLGRRHLSMLEMLVGQTLALMMLDPEWLETNRRIPDERVRQMLEQLLGKEKLLQFARRRRGKDDERDAQKLRASISASLETLERLGFVKRAGRGDHAVVIPLTPITRFADPVRSTGVTADTLRRLIQEGEIADLADEDKADDDASNA</sequence>
<dbReference type="InterPro" id="IPR007385">
    <property type="entry name" value="Scp_MukE"/>
</dbReference>
<accession>A0A916NGB5</accession>
<organism evidence="6 7">
    <name type="scientific">Cupriavidus yeoncheonensis</name>
    <dbReference type="NCBI Taxonomy" id="1462994"/>
    <lineage>
        <taxon>Bacteria</taxon>
        <taxon>Pseudomonadati</taxon>
        <taxon>Pseudomonadota</taxon>
        <taxon>Betaproteobacteria</taxon>
        <taxon>Burkholderiales</taxon>
        <taxon>Burkholderiaceae</taxon>
        <taxon>Cupriavidus</taxon>
    </lineage>
</organism>
<keyword evidence="3" id="KW-0159">Chromosome partition</keyword>
<evidence type="ECO:0000256" key="4">
    <source>
        <dbReference type="ARBA" id="ARBA00023067"/>
    </source>
</evidence>
<dbReference type="GO" id="GO:0030261">
    <property type="term" value="P:chromosome condensation"/>
    <property type="evidence" value="ECO:0007669"/>
    <property type="project" value="UniProtKB-KW"/>
</dbReference>
<dbReference type="Pfam" id="PF04288">
    <property type="entry name" value="MukE"/>
    <property type="match status" value="1"/>
</dbReference>
<keyword evidence="4" id="KW-0226">DNA condensation</keyword>
<evidence type="ECO:0000256" key="3">
    <source>
        <dbReference type="ARBA" id="ARBA00022829"/>
    </source>
</evidence>
<dbReference type="GO" id="GO:0005737">
    <property type="term" value="C:cytoplasm"/>
    <property type="evidence" value="ECO:0007669"/>
    <property type="project" value="InterPro"/>
</dbReference>
<evidence type="ECO:0000313" key="7">
    <source>
        <dbReference type="Proteomes" id="UP000672934"/>
    </source>
</evidence>
<dbReference type="Proteomes" id="UP000672934">
    <property type="component" value="Unassembled WGS sequence"/>
</dbReference>
<dbReference type="InterPro" id="IPR042037">
    <property type="entry name" value="MukE_C"/>
</dbReference>
<comment type="caution">
    <text evidence="6">The sequence shown here is derived from an EMBL/GenBank/DDBJ whole genome shotgun (WGS) entry which is preliminary data.</text>
</comment>
<dbReference type="Gene3D" id="1.10.10.2250">
    <property type="match status" value="1"/>
</dbReference>
<dbReference type="InterPro" id="IPR042038">
    <property type="entry name" value="MukE_N"/>
</dbReference>
<protein>
    <submittedName>
        <fullName evidence="6">Chromosome partition protein MukE</fullName>
    </submittedName>
</protein>
<evidence type="ECO:0000313" key="6">
    <source>
        <dbReference type="EMBL" id="CAG2158301.1"/>
    </source>
</evidence>
<reference evidence="6" key="1">
    <citation type="submission" date="2021-03" db="EMBL/GenBank/DDBJ databases">
        <authorList>
            <person name="Peeters C."/>
        </authorList>
    </citation>
    <scope>NUCLEOTIDE SEQUENCE</scope>
    <source>
        <strain evidence="6">LMG 31506</strain>
    </source>
</reference>
<keyword evidence="7" id="KW-1185">Reference proteome</keyword>
<gene>
    <name evidence="6" type="primary">mukE</name>
    <name evidence="6" type="ORF">LMG31506_06318</name>
</gene>
<proteinExistence type="predicted"/>
<evidence type="ECO:0000256" key="2">
    <source>
        <dbReference type="ARBA" id="ARBA00022618"/>
    </source>
</evidence>
<keyword evidence="1" id="KW-0963">Cytoplasm</keyword>
<dbReference type="EMBL" id="CAJPUY010000045">
    <property type="protein sequence ID" value="CAG2158301.1"/>
    <property type="molecule type" value="Genomic_DNA"/>
</dbReference>
<keyword evidence="2" id="KW-0132">Cell division</keyword>